<dbReference type="InterPro" id="IPR037923">
    <property type="entry name" value="HTH-like"/>
</dbReference>
<dbReference type="InterPro" id="IPR009057">
    <property type="entry name" value="Homeodomain-like_sf"/>
</dbReference>
<dbReference type="SUPFAM" id="SSF51215">
    <property type="entry name" value="Regulatory protein AraC"/>
    <property type="match status" value="1"/>
</dbReference>
<dbReference type="KEGG" id="coh:EAV92_13355"/>
<dbReference type="GO" id="GO:0003700">
    <property type="term" value="F:DNA-binding transcription factor activity"/>
    <property type="evidence" value="ECO:0007669"/>
    <property type="project" value="InterPro"/>
</dbReference>
<dbReference type="InterPro" id="IPR018062">
    <property type="entry name" value="HTH_AraC-typ_CS"/>
</dbReference>
<gene>
    <name evidence="5" type="ORF">EAV92_13355</name>
</gene>
<feature type="domain" description="HTH araC/xylS-type" evidence="4">
    <location>
        <begin position="196"/>
        <end position="294"/>
    </location>
</feature>
<dbReference type="SUPFAM" id="SSF46689">
    <property type="entry name" value="Homeodomain-like"/>
    <property type="match status" value="2"/>
</dbReference>
<dbReference type="Gene3D" id="1.10.10.60">
    <property type="entry name" value="Homeodomain-like"/>
    <property type="match status" value="2"/>
</dbReference>
<dbReference type="PANTHER" id="PTHR43280:SF28">
    <property type="entry name" value="HTH-TYPE TRANSCRIPTIONAL ACTIVATOR RHAS"/>
    <property type="match status" value="1"/>
</dbReference>
<keyword evidence="6" id="KW-1185">Reference proteome</keyword>
<evidence type="ECO:0000313" key="5">
    <source>
        <dbReference type="EMBL" id="AYQ73476.1"/>
    </source>
</evidence>
<evidence type="ECO:0000259" key="4">
    <source>
        <dbReference type="PROSITE" id="PS01124"/>
    </source>
</evidence>
<organism evidence="5 6">
    <name type="scientific">Cohnella candidum</name>
    <dbReference type="NCBI Taxonomy" id="2674991"/>
    <lineage>
        <taxon>Bacteria</taxon>
        <taxon>Bacillati</taxon>
        <taxon>Bacillota</taxon>
        <taxon>Bacilli</taxon>
        <taxon>Bacillales</taxon>
        <taxon>Paenibacillaceae</taxon>
        <taxon>Cohnella</taxon>
    </lineage>
</organism>
<accession>A0A3G3JYZ6</accession>
<dbReference type="InterPro" id="IPR013096">
    <property type="entry name" value="Cupin_2"/>
</dbReference>
<dbReference type="PROSITE" id="PS00041">
    <property type="entry name" value="HTH_ARAC_FAMILY_1"/>
    <property type="match status" value="1"/>
</dbReference>
<evidence type="ECO:0000256" key="1">
    <source>
        <dbReference type="ARBA" id="ARBA00023015"/>
    </source>
</evidence>
<evidence type="ECO:0000256" key="3">
    <source>
        <dbReference type="ARBA" id="ARBA00023163"/>
    </source>
</evidence>
<evidence type="ECO:0000313" key="6">
    <source>
        <dbReference type="Proteomes" id="UP000269097"/>
    </source>
</evidence>
<dbReference type="GO" id="GO:0043565">
    <property type="term" value="F:sequence-specific DNA binding"/>
    <property type="evidence" value="ECO:0007669"/>
    <property type="project" value="InterPro"/>
</dbReference>
<dbReference type="AlphaFoldDB" id="A0A3G3JYZ6"/>
<dbReference type="Proteomes" id="UP000269097">
    <property type="component" value="Chromosome"/>
</dbReference>
<proteinExistence type="predicted"/>
<keyword evidence="3" id="KW-0804">Transcription</keyword>
<dbReference type="PANTHER" id="PTHR43280">
    <property type="entry name" value="ARAC-FAMILY TRANSCRIPTIONAL REGULATOR"/>
    <property type="match status" value="1"/>
</dbReference>
<evidence type="ECO:0000256" key="2">
    <source>
        <dbReference type="ARBA" id="ARBA00023125"/>
    </source>
</evidence>
<keyword evidence="2" id="KW-0238">DNA-binding</keyword>
<protein>
    <submittedName>
        <fullName evidence="5">AraC family transcriptional regulator</fullName>
    </submittedName>
</protein>
<dbReference type="InterPro" id="IPR014710">
    <property type="entry name" value="RmlC-like_jellyroll"/>
</dbReference>
<dbReference type="SMART" id="SM00342">
    <property type="entry name" value="HTH_ARAC"/>
    <property type="match status" value="1"/>
</dbReference>
<dbReference type="Pfam" id="PF12833">
    <property type="entry name" value="HTH_18"/>
    <property type="match status" value="1"/>
</dbReference>
<sequence length="298" mass="34877">MDRMTEQRRSLLRQFSPNVRLAWNHRVSEMTLKSRIIFDYELLYLEKGELSVRIEQEFHKLHPGDIILFKPGKEHEFLGSNGECWMPHIHFDVLNYEDFEAVPINFKTRRECTEEEASLIRPDILGAALNFPDVIRIGGHAEILHHLHRLIHAYDRMDQEFTILQKSLVLLILHQLAKGLEAQHSTHLTLHEKALERTVTYIVEHYNRTVHLSELSKIACLSVFHFSRLFKEKYGLSPHQFQIRRRIEKAKELMMFSRLSLTSIAEEVGYGSVYAFSKAFKQAEGVSPREFIRVSSGQ</sequence>
<dbReference type="Pfam" id="PF07883">
    <property type="entry name" value="Cupin_2"/>
    <property type="match status" value="1"/>
</dbReference>
<dbReference type="InterPro" id="IPR018060">
    <property type="entry name" value="HTH_AraC"/>
</dbReference>
<dbReference type="PROSITE" id="PS01124">
    <property type="entry name" value="HTH_ARAC_FAMILY_2"/>
    <property type="match status" value="1"/>
</dbReference>
<reference evidence="5 6" key="1">
    <citation type="submission" date="2018-10" db="EMBL/GenBank/DDBJ databases">
        <title>Genome Sequence of Cohnella sp.</title>
        <authorList>
            <person name="Srinivasan S."/>
            <person name="Kim M.K."/>
        </authorList>
    </citation>
    <scope>NUCLEOTIDE SEQUENCE [LARGE SCALE GENOMIC DNA]</scope>
    <source>
        <strain evidence="5 6">18JY8-7</strain>
    </source>
</reference>
<dbReference type="Gene3D" id="2.60.120.10">
    <property type="entry name" value="Jelly Rolls"/>
    <property type="match status" value="1"/>
</dbReference>
<dbReference type="EMBL" id="CP033433">
    <property type="protein sequence ID" value="AYQ73476.1"/>
    <property type="molecule type" value="Genomic_DNA"/>
</dbReference>
<name>A0A3G3JYZ6_9BACL</name>
<keyword evidence="1" id="KW-0805">Transcription regulation</keyword>